<keyword evidence="3 5" id="KW-1133">Transmembrane helix</keyword>
<evidence type="ECO:0000256" key="2">
    <source>
        <dbReference type="ARBA" id="ARBA00022692"/>
    </source>
</evidence>
<sequence length="193" mass="21662">MMEGALDLLVSITSIATLGQYAWSMRAHFQSPTMPPGAMIVSAVVIGVALFFLAILWIERQPVAAKIGGLAIELASSVLFWWAIAISRKARLRFAFDADNPDSLVTDGPYFYIRHPFYASYIIFWIGWGIATWSIWAVVPVAGIVVIYTIAALDEERKFSRTALAGAYGAYRARAGLFWPRLRRDRRSRRMRA</sequence>
<keyword evidence="2 5" id="KW-0812">Transmembrane</keyword>
<evidence type="ECO:0000313" key="7">
    <source>
        <dbReference type="Proteomes" id="UP001549204"/>
    </source>
</evidence>
<dbReference type="PANTHER" id="PTHR43847">
    <property type="entry name" value="BLL3993 PROTEIN"/>
    <property type="match status" value="1"/>
</dbReference>
<dbReference type="EMBL" id="JBEPMC010000001">
    <property type="protein sequence ID" value="MET3577032.1"/>
    <property type="molecule type" value="Genomic_DNA"/>
</dbReference>
<feature type="transmembrane region" description="Helical" evidence="5">
    <location>
        <begin position="122"/>
        <end position="151"/>
    </location>
</feature>
<keyword evidence="7" id="KW-1185">Reference proteome</keyword>
<dbReference type="Gene3D" id="1.20.120.1630">
    <property type="match status" value="1"/>
</dbReference>
<reference evidence="6 7" key="1">
    <citation type="submission" date="2024-06" db="EMBL/GenBank/DDBJ databases">
        <title>Genomic Encyclopedia of Type Strains, Phase IV (KMG-IV): sequencing the most valuable type-strain genomes for metagenomic binning, comparative biology and taxonomic classification.</title>
        <authorList>
            <person name="Goeker M."/>
        </authorList>
    </citation>
    <scope>NUCLEOTIDE SEQUENCE [LARGE SCALE GENOMIC DNA]</scope>
    <source>
        <strain evidence="6 7">DSM 100022</strain>
    </source>
</reference>
<feature type="transmembrane region" description="Helical" evidence="5">
    <location>
        <begin position="64"/>
        <end position="84"/>
    </location>
</feature>
<dbReference type="Proteomes" id="UP001549204">
    <property type="component" value="Unassembled WGS sequence"/>
</dbReference>
<evidence type="ECO:0000256" key="5">
    <source>
        <dbReference type="SAM" id="Phobius"/>
    </source>
</evidence>
<dbReference type="InterPro" id="IPR007318">
    <property type="entry name" value="Phopholipid_MeTrfase"/>
</dbReference>
<comment type="caution">
    <text evidence="6">The sequence shown here is derived from an EMBL/GenBank/DDBJ whole genome shotgun (WGS) entry which is preliminary data.</text>
</comment>
<name>A0ABV2GFF9_9HYPH</name>
<keyword evidence="4 5" id="KW-0472">Membrane</keyword>
<evidence type="ECO:0000256" key="4">
    <source>
        <dbReference type="ARBA" id="ARBA00023136"/>
    </source>
</evidence>
<gene>
    <name evidence="6" type="ORF">ABID19_000047</name>
</gene>
<comment type="subcellular location">
    <subcellularLocation>
        <location evidence="1">Endomembrane system</location>
        <topology evidence="1">Multi-pass membrane protein</topology>
    </subcellularLocation>
</comment>
<dbReference type="PANTHER" id="PTHR43847:SF1">
    <property type="entry name" value="BLL3993 PROTEIN"/>
    <property type="match status" value="1"/>
</dbReference>
<evidence type="ECO:0000256" key="3">
    <source>
        <dbReference type="ARBA" id="ARBA00022989"/>
    </source>
</evidence>
<feature type="transmembrane region" description="Helical" evidence="5">
    <location>
        <begin position="37"/>
        <end position="58"/>
    </location>
</feature>
<dbReference type="InterPro" id="IPR052527">
    <property type="entry name" value="Metal_cation-efflux_comp"/>
</dbReference>
<accession>A0ABV2GFF9</accession>
<evidence type="ECO:0000313" key="6">
    <source>
        <dbReference type="EMBL" id="MET3577032.1"/>
    </source>
</evidence>
<evidence type="ECO:0000256" key="1">
    <source>
        <dbReference type="ARBA" id="ARBA00004127"/>
    </source>
</evidence>
<organism evidence="6 7">
    <name type="scientific">Mesorhizobium robiniae</name>
    <dbReference type="NCBI Taxonomy" id="559315"/>
    <lineage>
        <taxon>Bacteria</taxon>
        <taxon>Pseudomonadati</taxon>
        <taxon>Pseudomonadota</taxon>
        <taxon>Alphaproteobacteria</taxon>
        <taxon>Hyphomicrobiales</taxon>
        <taxon>Phyllobacteriaceae</taxon>
        <taxon>Mesorhizobium</taxon>
    </lineage>
</organism>
<proteinExistence type="predicted"/>
<dbReference type="Pfam" id="PF04191">
    <property type="entry name" value="PEMT"/>
    <property type="match status" value="1"/>
</dbReference>
<protein>
    <submittedName>
        <fullName evidence="6">Protein-S-isoprenylcysteine O-methyltransferase Ste14</fullName>
    </submittedName>
</protein>